<reference evidence="2" key="1">
    <citation type="submission" date="2015-08" db="EMBL/GenBank/DDBJ databases">
        <authorList>
            <person name="Babu N.S."/>
            <person name="Beckwith C.J."/>
            <person name="Beseler K.G."/>
            <person name="Brison A."/>
            <person name="Carone J.V."/>
            <person name="Caskin T.P."/>
            <person name="Diamond M."/>
            <person name="Durham M.E."/>
            <person name="Foxe J.M."/>
            <person name="Go M."/>
            <person name="Henderson B.A."/>
            <person name="Jones I.B."/>
            <person name="McGettigan J.A."/>
            <person name="Micheletti S.J."/>
            <person name="Nasrallah M.E."/>
            <person name="Ortiz D."/>
            <person name="Piller C.R."/>
            <person name="Privatt S.R."/>
            <person name="Schneider S.L."/>
            <person name="Sharp S."/>
            <person name="Smith T.C."/>
            <person name="Stanton J.D."/>
            <person name="Ullery H.E."/>
            <person name="Wilson R.J."/>
            <person name="Serrano M.G."/>
            <person name="Buck G."/>
            <person name="Lee V."/>
            <person name="Wang Y."/>
            <person name="Carvalho R."/>
            <person name="Voegtly L."/>
            <person name="Shi R."/>
            <person name="Duckworth R."/>
            <person name="Johnson A."/>
            <person name="Loviza R."/>
            <person name="Walstead R."/>
            <person name="Shah Z."/>
            <person name="Kiflezghi M."/>
            <person name="Wade K."/>
            <person name="Ball S.L."/>
            <person name="Bradley K.W."/>
            <person name="Asai D.J."/>
            <person name="Bowman C.A."/>
            <person name="Russell D.A."/>
            <person name="Pope W.H."/>
            <person name="Jacobs-Sera D."/>
            <person name="Hendrix R.W."/>
            <person name="Hatfull G.F."/>
        </authorList>
    </citation>
    <scope>NUCLEOTIDE SEQUENCE</scope>
</reference>
<dbReference type="EMBL" id="CZKA01000045">
    <property type="protein sequence ID" value="CUR58479.1"/>
    <property type="molecule type" value="Genomic_DNA"/>
</dbReference>
<accession>A0A2P2C8Z6</accession>
<evidence type="ECO:0000313" key="2">
    <source>
        <dbReference type="EMBL" id="CUR58479.1"/>
    </source>
</evidence>
<gene>
    <name evidence="2" type="ORF">NOCA250079</name>
</gene>
<evidence type="ECO:0000256" key="1">
    <source>
        <dbReference type="ARBA" id="ARBA00022729"/>
    </source>
</evidence>
<organism evidence="2">
    <name type="scientific">metagenome</name>
    <dbReference type="NCBI Taxonomy" id="256318"/>
    <lineage>
        <taxon>unclassified sequences</taxon>
        <taxon>metagenomes</taxon>
    </lineage>
</organism>
<dbReference type="SUPFAM" id="SSF53850">
    <property type="entry name" value="Periplasmic binding protein-like II"/>
    <property type="match status" value="1"/>
</dbReference>
<dbReference type="Gene3D" id="3.40.190.10">
    <property type="entry name" value="Periplasmic binding protein-like II"/>
    <property type="match status" value="2"/>
</dbReference>
<protein>
    <recommendedName>
        <fullName evidence="3">Extracellular solute-binding protein</fullName>
    </recommendedName>
</protein>
<dbReference type="PROSITE" id="PS51257">
    <property type="entry name" value="PROKAR_LIPOPROTEIN"/>
    <property type="match status" value="1"/>
</dbReference>
<keyword evidence="1" id="KW-0732">Signal</keyword>
<dbReference type="Pfam" id="PF13343">
    <property type="entry name" value="SBP_bac_6"/>
    <property type="match status" value="1"/>
</dbReference>
<dbReference type="AlphaFoldDB" id="A0A2P2C8Z6"/>
<name>A0A2P2C8Z6_9ZZZZ</name>
<sequence length="357" mass="38303">MRNLRSPSLTKGIAITACISALLALAACGGDTSAASKGVSEVGTDIDAICEAGKSEPPLVRWAGGGQASVWDEYIGPFTDAYGIQVSTTDLGGEGAVAPRLLAEQQAGRDFSANIFDQEYVQVVPILNSDYVSTVDWTEFGFPASQLSQDETHLGIRITRAAVGIAYNPEKFSEEEIPDTYEELIDPKWKGRINVDPTGEYFALLGLGGAMGLEDAIDWYDRFKEVVDPVPIQGSTSSLQAVASGQIDISTNATYHNVQAQIDEGVPLAIKYLDIVQMNDQYGFIVANNPSPNASVCFMNWWAGEEGEKQRIDIEYKANADVPEGAPEGAKAVNVASETDIALVEGLADHIKESLEE</sequence>
<dbReference type="PANTHER" id="PTHR30006">
    <property type="entry name" value="THIAMINE-BINDING PERIPLASMIC PROTEIN-RELATED"/>
    <property type="match status" value="1"/>
</dbReference>
<evidence type="ECO:0008006" key="3">
    <source>
        <dbReference type="Google" id="ProtNLM"/>
    </source>
</evidence>
<proteinExistence type="predicted"/>